<evidence type="ECO:0000313" key="2">
    <source>
        <dbReference type="EMBL" id="CAG2065327.1"/>
    </source>
</evidence>
<accession>A0ABN7PC56</accession>
<dbReference type="PANTHER" id="PTHR22891">
    <property type="entry name" value="EUKARYOTIC TRANSLATION INITIATION FACTOR 2C"/>
    <property type="match status" value="1"/>
</dbReference>
<evidence type="ECO:0000259" key="1">
    <source>
        <dbReference type="PROSITE" id="PS50822"/>
    </source>
</evidence>
<evidence type="ECO:0000313" key="3">
    <source>
        <dbReference type="Proteomes" id="UP001153148"/>
    </source>
</evidence>
<name>A0ABN7PC56_TIMPD</name>
<keyword evidence="3" id="KW-1185">Reference proteome</keyword>
<feature type="domain" description="Piwi" evidence="1">
    <location>
        <begin position="21"/>
        <end position="93"/>
    </location>
</feature>
<proteinExistence type="predicted"/>
<dbReference type="Pfam" id="PF02171">
    <property type="entry name" value="Piwi"/>
    <property type="match status" value="1"/>
</dbReference>
<protein>
    <recommendedName>
        <fullName evidence="1">Piwi domain-containing protein</fullName>
    </recommendedName>
</protein>
<dbReference type="InterPro" id="IPR012337">
    <property type="entry name" value="RNaseH-like_sf"/>
</dbReference>
<dbReference type="Proteomes" id="UP001153148">
    <property type="component" value="Unassembled WGS sequence"/>
</dbReference>
<comment type="caution">
    <text evidence="2">The sequence shown here is derived from an EMBL/GenBank/DDBJ whole genome shotgun (WGS) entry which is preliminary data.</text>
</comment>
<feature type="non-terminal residue" evidence="2">
    <location>
        <position position="93"/>
    </location>
</feature>
<dbReference type="EMBL" id="CAJPIN010042045">
    <property type="protein sequence ID" value="CAG2065327.1"/>
    <property type="molecule type" value="Genomic_DNA"/>
</dbReference>
<dbReference type="Gene3D" id="3.40.50.2300">
    <property type="match status" value="1"/>
</dbReference>
<gene>
    <name evidence="2" type="ORF">TPAB3V08_LOCUS12271</name>
</gene>
<dbReference type="InterPro" id="IPR003165">
    <property type="entry name" value="Piwi"/>
</dbReference>
<organism evidence="2 3">
    <name type="scientific">Timema podura</name>
    <name type="common">Walking stick</name>
    <dbReference type="NCBI Taxonomy" id="61482"/>
    <lineage>
        <taxon>Eukaryota</taxon>
        <taxon>Metazoa</taxon>
        <taxon>Ecdysozoa</taxon>
        <taxon>Arthropoda</taxon>
        <taxon>Hexapoda</taxon>
        <taxon>Insecta</taxon>
        <taxon>Pterygota</taxon>
        <taxon>Neoptera</taxon>
        <taxon>Polyneoptera</taxon>
        <taxon>Phasmatodea</taxon>
        <taxon>Timematodea</taxon>
        <taxon>Timematoidea</taxon>
        <taxon>Timematidae</taxon>
        <taxon>Timema</taxon>
    </lineage>
</organism>
<dbReference type="PROSITE" id="PS50822">
    <property type="entry name" value="PIWI"/>
    <property type="match status" value="1"/>
</dbReference>
<dbReference type="SUPFAM" id="SSF53098">
    <property type="entry name" value="Ribonuclease H-like"/>
    <property type="match status" value="1"/>
</dbReference>
<sequence length="93" mass="10595">MIGIETFLRALRESITPSTQIVVIICPSARTDRYSAIKKLCCVEKPIASQVINARTIMKQDKIRSITQKICLQMNCKLGGSLWRVQNTICKYY</sequence>
<reference evidence="2" key="1">
    <citation type="submission" date="2021-03" db="EMBL/GenBank/DDBJ databases">
        <authorList>
            <person name="Tran Van P."/>
        </authorList>
    </citation>
    <scope>NUCLEOTIDE SEQUENCE</scope>
</reference>